<dbReference type="PANTHER" id="PTHR23187:SF4">
    <property type="entry name" value="SKI_DACH DOMAIN-CONTAINING PROTEIN 1"/>
    <property type="match status" value="1"/>
</dbReference>
<gene>
    <name evidence="2" type="ORF">SKAU_G00383390</name>
</gene>
<accession>A0A9Q1EE15</accession>
<protein>
    <recommendedName>
        <fullName evidence="4">SKI/DACH domain containing 1</fullName>
    </recommendedName>
</protein>
<dbReference type="Proteomes" id="UP001152622">
    <property type="component" value="Chromosome 19"/>
</dbReference>
<dbReference type="OrthoDB" id="10014624at2759"/>
<dbReference type="InterPro" id="IPR009061">
    <property type="entry name" value="DNA-bd_dom_put_sf"/>
</dbReference>
<dbReference type="SUPFAM" id="SSF46955">
    <property type="entry name" value="Putative DNA-binding domain"/>
    <property type="match status" value="1"/>
</dbReference>
<dbReference type="InterPro" id="IPR027971">
    <property type="entry name" value="EPOP"/>
</dbReference>
<feature type="region of interest" description="Disordered" evidence="1">
    <location>
        <begin position="52"/>
        <end position="122"/>
    </location>
</feature>
<dbReference type="Gene3D" id="3.10.260.20">
    <property type="entry name" value="Ski"/>
    <property type="match status" value="1"/>
</dbReference>
<feature type="compositionally biased region" description="Low complexity" evidence="1">
    <location>
        <begin position="77"/>
        <end position="87"/>
    </location>
</feature>
<feature type="region of interest" description="Disordered" evidence="1">
    <location>
        <begin position="177"/>
        <end position="221"/>
    </location>
</feature>
<dbReference type="InterPro" id="IPR037000">
    <property type="entry name" value="Ski_DNA-bd_sf"/>
</dbReference>
<feature type="compositionally biased region" description="Basic and acidic residues" evidence="1">
    <location>
        <begin position="210"/>
        <end position="219"/>
    </location>
</feature>
<name>A0A9Q1EE15_SYNKA</name>
<dbReference type="InterPro" id="IPR052119">
    <property type="entry name" value="ElonginBC-PRC2_ViralRestrict"/>
</dbReference>
<evidence type="ECO:0008006" key="4">
    <source>
        <dbReference type="Google" id="ProtNLM"/>
    </source>
</evidence>
<reference evidence="2" key="1">
    <citation type="journal article" date="2023" name="Science">
        <title>Genome structures resolve the early diversification of teleost fishes.</title>
        <authorList>
            <person name="Parey E."/>
            <person name="Louis A."/>
            <person name="Montfort J."/>
            <person name="Bouchez O."/>
            <person name="Roques C."/>
            <person name="Iampietro C."/>
            <person name="Lluch J."/>
            <person name="Castinel A."/>
            <person name="Donnadieu C."/>
            <person name="Desvignes T."/>
            <person name="Floi Bucao C."/>
            <person name="Jouanno E."/>
            <person name="Wen M."/>
            <person name="Mejri S."/>
            <person name="Dirks R."/>
            <person name="Jansen H."/>
            <person name="Henkel C."/>
            <person name="Chen W.J."/>
            <person name="Zahm M."/>
            <person name="Cabau C."/>
            <person name="Klopp C."/>
            <person name="Thompson A.W."/>
            <person name="Robinson-Rechavi M."/>
            <person name="Braasch I."/>
            <person name="Lecointre G."/>
            <person name="Bobe J."/>
            <person name="Postlethwait J.H."/>
            <person name="Berthelot C."/>
            <person name="Roest Crollius H."/>
            <person name="Guiguen Y."/>
        </authorList>
    </citation>
    <scope>NUCLEOTIDE SEQUENCE</scope>
    <source>
        <strain evidence="2">WJC10195</strain>
    </source>
</reference>
<evidence type="ECO:0000256" key="1">
    <source>
        <dbReference type="SAM" id="MobiDB-lite"/>
    </source>
</evidence>
<feature type="compositionally biased region" description="Low complexity" evidence="1">
    <location>
        <begin position="54"/>
        <end position="66"/>
    </location>
</feature>
<organism evidence="2 3">
    <name type="scientific">Synaphobranchus kaupii</name>
    <name type="common">Kaup's arrowtooth eel</name>
    <dbReference type="NCBI Taxonomy" id="118154"/>
    <lineage>
        <taxon>Eukaryota</taxon>
        <taxon>Metazoa</taxon>
        <taxon>Chordata</taxon>
        <taxon>Craniata</taxon>
        <taxon>Vertebrata</taxon>
        <taxon>Euteleostomi</taxon>
        <taxon>Actinopterygii</taxon>
        <taxon>Neopterygii</taxon>
        <taxon>Teleostei</taxon>
        <taxon>Anguilliformes</taxon>
        <taxon>Synaphobranchidae</taxon>
        <taxon>Synaphobranchus</taxon>
    </lineage>
</organism>
<sequence>MGDLESGFEEMEGVKLGYLVIKGKPMFALSQVFTDLLKNIPRTTVHKRMDHLNESCSSDTESSSYSEHADNDSDFGSSLSATSNSGSSDEEEDDSVSESSDTETEEKSTPPSYHCENATAAKTPPTLLHNVKIKEENFEEYQYSSEIPVFGPEYQCNEADITDAQCLNGEEKPVYNLKNTSKATEDAGNPSTSRKSSERTQEFKSTLCTRRPEEGEYKNGAKVRKNYRTLVLGKQSGIPRTKADRAAHSTGKHEHCEGSPEDFTGANKRKRAPINVAAVKKPFNLMANFPSPPSLIIGSDGDLSPAYSLKSTNGEQSLLRSHPVWKWQLGGSAVPLPPSHRFRKF</sequence>
<keyword evidence="3" id="KW-1185">Reference proteome</keyword>
<evidence type="ECO:0000313" key="3">
    <source>
        <dbReference type="Proteomes" id="UP001152622"/>
    </source>
</evidence>
<dbReference type="EMBL" id="JAINUF010000019">
    <property type="protein sequence ID" value="KAJ8337119.1"/>
    <property type="molecule type" value="Genomic_DNA"/>
</dbReference>
<dbReference type="Pfam" id="PF15223">
    <property type="entry name" value="EPOP"/>
    <property type="match status" value="1"/>
</dbReference>
<comment type="caution">
    <text evidence="2">The sequence shown here is derived from an EMBL/GenBank/DDBJ whole genome shotgun (WGS) entry which is preliminary data.</text>
</comment>
<evidence type="ECO:0000313" key="2">
    <source>
        <dbReference type="EMBL" id="KAJ8337119.1"/>
    </source>
</evidence>
<dbReference type="AlphaFoldDB" id="A0A9Q1EE15"/>
<dbReference type="PANTHER" id="PTHR23187">
    <property type="entry name" value="FLJ44216 PROTEIN-RELATED"/>
    <property type="match status" value="1"/>
</dbReference>
<feature type="compositionally biased region" description="Acidic residues" evidence="1">
    <location>
        <begin position="88"/>
        <end position="104"/>
    </location>
</feature>
<proteinExistence type="predicted"/>